<gene>
    <name evidence="1" type="ORF">SAMN05216476_5711</name>
</gene>
<protein>
    <submittedName>
        <fullName evidence="1">Uncharacterized protein</fullName>
    </submittedName>
</protein>
<evidence type="ECO:0000313" key="2">
    <source>
        <dbReference type="Proteomes" id="UP000183772"/>
    </source>
</evidence>
<proteinExistence type="predicted"/>
<dbReference type="Proteomes" id="UP000183772">
    <property type="component" value="Chromosome I"/>
</dbReference>
<accession>A0AAX2DJT8</accession>
<organism evidence="1 2">
    <name type="scientific">Pseudomonas mediterranea</name>
    <dbReference type="NCBI Taxonomy" id="183795"/>
    <lineage>
        <taxon>Bacteria</taxon>
        <taxon>Pseudomonadati</taxon>
        <taxon>Pseudomonadota</taxon>
        <taxon>Gammaproteobacteria</taxon>
        <taxon>Pseudomonadales</taxon>
        <taxon>Pseudomonadaceae</taxon>
        <taxon>Pseudomonas</taxon>
    </lineage>
</organism>
<keyword evidence="2" id="KW-1185">Reference proteome</keyword>
<dbReference type="EMBL" id="LT629790">
    <property type="protein sequence ID" value="SDU76535.1"/>
    <property type="molecule type" value="Genomic_DNA"/>
</dbReference>
<sequence>MCSSGGGSRPDKNLFAFLELELIVQRFSILAPRMLKSAATEQPLQLSAPKGWRESFHALQANSQPFQLGAKFE</sequence>
<name>A0AAX2DJT8_9PSED</name>
<dbReference type="AlphaFoldDB" id="A0AAX2DJT8"/>
<evidence type="ECO:0000313" key="1">
    <source>
        <dbReference type="EMBL" id="SDU76535.1"/>
    </source>
</evidence>
<reference evidence="1 2" key="1">
    <citation type="submission" date="2016-10" db="EMBL/GenBank/DDBJ databases">
        <authorList>
            <person name="Varghese N."/>
            <person name="Submissions S."/>
        </authorList>
    </citation>
    <scope>NUCLEOTIDE SEQUENCE [LARGE SCALE GENOMIC DNA]</scope>
    <source>
        <strain evidence="1 2">DSM 16733</strain>
    </source>
</reference>